<protein>
    <submittedName>
        <fullName evidence="4">ABC transporter ATP-binding protein</fullName>
    </submittedName>
</protein>
<dbReference type="GO" id="GO:0005524">
    <property type="term" value="F:ATP binding"/>
    <property type="evidence" value="ECO:0007669"/>
    <property type="project" value="UniProtKB-KW"/>
</dbReference>
<keyword evidence="5" id="KW-1185">Reference proteome</keyword>
<sequence>MSKLLEIEHVRVSYEKKNIIADVNFSVEAGEFCALLGLNGSGKTTLLRAVCGLLKTDQGRITVAGRCLGPMNEYKRARLLSYIPQRSSEMNGATVLDVVLMGLNPHIKLLQAPSHKQKEQAVRLLQQAGLSGYENHDFDKISEGQKQLAIFTRALLQDAPVMLMDEPDSALDFVNRNIVLSRIKNAVHEKKKAGLITLHDPNFALAFCDRLLLLKSGNIACDIELKAASNEEIRQGLSLIYGRIDLLEHKGKRLMVAF</sequence>
<dbReference type="PANTHER" id="PTHR42734:SF6">
    <property type="entry name" value="MOLYBDATE IMPORT ATP-BINDING PROTEIN MOLC"/>
    <property type="match status" value="1"/>
</dbReference>
<dbReference type="AlphaFoldDB" id="A0A949U546"/>
<gene>
    <name evidence="4" type="ORF">I6U48_27460</name>
</gene>
<comment type="caution">
    <text evidence="4">The sequence shown here is derived from an EMBL/GenBank/DDBJ whole genome shotgun (WGS) entry which is preliminary data.</text>
</comment>
<feature type="domain" description="ABC transporter" evidence="3">
    <location>
        <begin position="5"/>
        <end position="241"/>
    </location>
</feature>
<name>A0A949U546_9CLOT</name>
<evidence type="ECO:0000259" key="3">
    <source>
        <dbReference type="PROSITE" id="PS50893"/>
    </source>
</evidence>
<keyword evidence="4" id="KW-0067">ATP-binding</keyword>
<evidence type="ECO:0000256" key="1">
    <source>
        <dbReference type="ARBA" id="ARBA00005417"/>
    </source>
</evidence>
<comment type="similarity">
    <text evidence="1">Belongs to the ABC transporter superfamily.</text>
</comment>
<reference evidence="4" key="1">
    <citation type="submission" date="2020-12" db="EMBL/GenBank/DDBJ databases">
        <title>Clostridium thailandense sp. nov., a novel acetogenic bacterium isolated from peat land soil in Thailand.</title>
        <authorList>
            <person name="Chaikitkaew S."/>
            <person name="Birkeland N.K."/>
        </authorList>
    </citation>
    <scope>NUCLEOTIDE SEQUENCE</scope>
    <source>
        <strain evidence="4">PL3</strain>
    </source>
</reference>
<keyword evidence="2" id="KW-0813">Transport</keyword>
<organism evidence="4 5">
    <name type="scientific">Clostridium thailandense</name>
    <dbReference type="NCBI Taxonomy" id="2794346"/>
    <lineage>
        <taxon>Bacteria</taxon>
        <taxon>Bacillati</taxon>
        <taxon>Bacillota</taxon>
        <taxon>Clostridia</taxon>
        <taxon>Eubacteriales</taxon>
        <taxon>Clostridiaceae</taxon>
        <taxon>Clostridium</taxon>
    </lineage>
</organism>
<dbReference type="InterPro" id="IPR003439">
    <property type="entry name" value="ABC_transporter-like_ATP-bd"/>
</dbReference>
<dbReference type="SMART" id="SM00382">
    <property type="entry name" value="AAA"/>
    <property type="match status" value="1"/>
</dbReference>
<dbReference type="GO" id="GO:0016887">
    <property type="term" value="F:ATP hydrolysis activity"/>
    <property type="evidence" value="ECO:0007669"/>
    <property type="project" value="InterPro"/>
</dbReference>
<dbReference type="EMBL" id="JAEEGC010000191">
    <property type="protein sequence ID" value="MBV7276614.1"/>
    <property type="molecule type" value="Genomic_DNA"/>
</dbReference>
<accession>A0A949U546</accession>
<dbReference type="InterPro" id="IPR050153">
    <property type="entry name" value="Metal_Ion_Import_ABC"/>
</dbReference>
<evidence type="ECO:0000256" key="2">
    <source>
        <dbReference type="ARBA" id="ARBA00022448"/>
    </source>
</evidence>
<dbReference type="Proteomes" id="UP000694308">
    <property type="component" value="Unassembled WGS sequence"/>
</dbReference>
<evidence type="ECO:0000313" key="5">
    <source>
        <dbReference type="Proteomes" id="UP000694308"/>
    </source>
</evidence>
<proteinExistence type="inferred from homology"/>
<dbReference type="RefSeq" id="WP_218323695.1">
    <property type="nucleotide sequence ID" value="NZ_JAEEGC010000191.1"/>
</dbReference>
<keyword evidence="4" id="KW-0547">Nucleotide-binding</keyword>
<dbReference type="PROSITE" id="PS50893">
    <property type="entry name" value="ABC_TRANSPORTER_2"/>
    <property type="match status" value="1"/>
</dbReference>
<dbReference type="Pfam" id="PF00005">
    <property type="entry name" value="ABC_tran"/>
    <property type="match status" value="1"/>
</dbReference>
<evidence type="ECO:0000313" key="4">
    <source>
        <dbReference type="EMBL" id="MBV7276614.1"/>
    </source>
</evidence>
<dbReference type="InterPro" id="IPR003593">
    <property type="entry name" value="AAA+_ATPase"/>
</dbReference>
<dbReference type="PANTHER" id="PTHR42734">
    <property type="entry name" value="METAL TRANSPORT SYSTEM ATP-BINDING PROTEIN TM_0124-RELATED"/>
    <property type="match status" value="1"/>
</dbReference>